<feature type="non-terminal residue" evidence="1">
    <location>
        <position position="96"/>
    </location>
</feature>
<evidence type="ECO:0000313" key="1">
    <source>
        <dbReference type="EMBL" id="MXR44099.1"/>
    </source>
</evidence>
<feature type="non-terminal residue" evidence="1">
    <location>
        <position position="1"/>
    </location>
</feature>
<protein>
    <submittedName>
        <fullName evidence="1">Site-specific DNA-methyltransferase</fullName>
    </submittedName>
</protein>
<dbReference type="EMBL" id="QQQW01000096">
    <property type="protein sequence ID" value="MXR44099.1"/>
    <property type="molecule type" value="Genomic_DNA"/>
</dbReference>
<name>A0ABD6IEN9_MESHY</name>
<gene>
    <name evidence="1" type="ORF">DR101_04185</name>
</gene>
<proteinExistence type="predicted"/>
<dbReference type="Proteomes" id="UP001193384">
    <property type="component" value="Unassembled WGS sequence"/>
</dbReference>
<accession>A0ABD6IEN9</accession>
<reference evidence="1 2" key="1">
    <citation type="submission" date="2018-07" db="EMBL/GenBank/DDBJ databases">
        <title>Genetic characterization of Mycoplasma hyopneumoniae, M. hyorhinis and M. flocculare isolates through whole genome sequencing analysis: comparative analysis of sequence types and putative genes involved in virulence.</title>
        <authorList>
            <person name="Fourour S."/>
            <person name="Lucas P."/>
            <person name="Touzain F."/>
            <person name="Tocqueville V."/>
            <person name="Kempf I."/>
            <person name="Marois-Crehan C."/>
        </authorList>
    </citation>
    <scope>NUCLEOTIDE SEQUENCE [LARGE SCALE GENOMIC DNA]</scope>
    <source>
        <strain evidence="1 2">MHR389</strain>
    </source>
</reference>
<sequence length="96" mass="11255">RSFVLVTNNENNIGQSVTYERLYRINKGEGTKGQKDFEWIKKNEAFDTSLNVFWSKTYNTSLLNNNITNQELKDKFIKLLKDFGINKDKEKIDDSV</sequence>
<evidence type="ECO:0000313" key="2">
    <source>
        <dbReference type="Proteomes" id="UP001193384"/>
    </source>
</evidence>
<comment type="caution">
    <text evidence="1">The sequence shown here is derived from an EMBL/GenBank/DDBJ whole genome shotgun (WGS) entry which is preliminary data.</text>
</comment>
<organism evidence="1 2">
    <name type="scientific">Mesomycoplasma hyorhinis</name>
    <name type="common">Mycoplasma hyorhinis</name>
    <dbReference type="NCBI Taxonomy" id="2100"/>
    <lineage>
        <taxon>Bacteria</taxon>
        <taxon>Bacillati</taxon>
        <taxon>Mycoplasmatota</taxon>
        <taxon>Mycoplasmoidales</taxon>
        <taxon>Metamycoplasmataceae</taxon>
        <taxon>Mesomycoplasma</taxon>
    </lineage>
</organism>
<dbReference type="AlphaFoldDB" id="A0ABD6IEN9"/>